<dbReference type="Gene3D" id="1.25.40.10">
    <property type="entry name" value="Tetratricopeptide repeat domain"/>
    <property type="match status" value="1"/>
</dbReference>
<dbReference type="SUPFAM" id="SSF52540">
    <property type="entry name" value="P-loop containing nucleoside triphosphate hydrolases"/>
    <property type="match status" value="1"/>
</dbReference>
<dbReference type="Pfam" id="PF13401">
    <property type="entry name" value="AAA_22"/>
    <property type="match status" value="1"/>
</dbReference>
<sequence>MWEAVLGEAVKALAVGAAGGVKDLVAKRLARRRTAQDVEALLADPGSAERAVRELVETDPEFAERLQEILAGGGTGVRDVPGAPAHFVDRDRERRSASGPGVHVITGPRGAGKSALVYRLADDLRARYPDQVYVDLADYRDGTVLRRSEVATRVLRALGVETNLVTTNTAELWAQYRSVTARRRFLLALDNAEVAADIRELIPSSPSSLVLVTAVRQDDELLTGNVAPPIELESLDRDFALELLGKASDPAAIEAERDSAAELAALCDHMPFALVQAGVRIRKRLRRGPGAVASVLADFRRTGVLGGVDVIAMAFEQSFAELSADAAELCELLASHPGPDFTTASATAVFAKPAGDALDELTDAGFLAPTGTPRQRLFNLIREGAHRRGTRDAATDRALVFFRDQAVAADHLTSPDRLRRYAPVSVPAPDFERKAPLDWVEDARETYGALAYQAFERKRDVELGQICGALEVLMLNRGHHRLFAHINHWGLLAARRHGDPALITRILSQQGRTFFLLHEFDRAQPLLEEALETVRALDDPALESSVQEFCGRFHEEKGLLPAAADFLGRAVMLDRAMAEAGRRSLGIHSRMLANVLLKGGAYEQIWALLAESARQFPASDSRNLGRVSMVRAKYLRTIGHYDDAERELLEAWRLVSGATQYTAEFEEEFGRLFAARGDHGRAHTHFQRAWQTYFDAGHPREAEFRSVLANSGRR</sequence>
<dbReference type="EMBL" id="JFBM01000008">
    <property type="protein sequence ID" value="KFU81092.1"/>
    <property type="molecule type" value="Genomic_DNA"/>
</dbReference>
<dbReference type="Proteomes" id="UP000256220">
    <property type="component" value="Unassembled WGS sequence"/>
</dbReference>
<protein>
    <recommendedName>
        <fullName evidence="1">ORC1/DEAH AAA+ ATPase domain-containing protein</fullName>
    </recommendedName>
</protein>
<evidence type="ECO:0000259" key="1">
    <source>
        <dbReference type="Pfam" id="PF13401"/>
    </source>
</evidence>
<proteinExistence type="predicted"/>
<dbReference type="PANTHER" id="PTHR47691:SF3">
    <property type="entry name" value="HTH-TYPE TRANSCRIPTIONAL REGULATOR RV0890C-RELATED"/>
    <property type="match status" value="1"/>
</dbReference>
<dbReference type="InterPro" id="IPR049945">
    <property type="entry name" value="AAA_22"/>
</dbReference>
<dbReference type="SUPFAM" id="SSF48452">
    <property type="entry name" value="TPR-like"/>
    <property type="match status" value="1"/>
</dbReference>
<gene>
    <name evidence="2" type="ORF">BB31_11980</name>
</gene>
<dbReference type="AlphaFoldDB" id="A0A2P2FWL1"/>
<dbReference type="RefSeq" id="WP_034309656.1">
    <property type="nucleotide sequence ID" value="NZ_JFBM01000008.1"/>
</dbReference>
<feature type="domain" description="ORC1/DEAH AAA+ ATPase" evidence="1">
    <location>
        <begin position="98"/>
        <end position="193"/>
    </location>
</feature>
<dbReference type="InterPro" id="IPR011990">
    <property type="entry name" value="TPR-like_helical_dom_sf"/>
</dbReference>
<accession>A0A2P2FWL1</accession>
<evidence type="ECO:0000313" key="2">
    <source>
        <dbReference type="EMBL" id="KFU81092.1"/>
    </source>
</evidence>
<reference evidence="2 3" key="1">
    <citation type="journal article" date="2014" name="Genome Announc.">
        <title>Draft Genome Sequence of Amycolatopsis lurida NRRL 2430, Producer of the Glycopeptide Family Antibiotic Ristocetin.</title>
        <authorList>
            <person name="Kwun M.J."/>
            <person name="Hong H.J."/>
        </authorList>
    </citation>
    <scope>NUCLEOTIDE SEQUENCE [LARGE SCALE GENOMIC DNA]</scope>
    <source>
        <strain evidence="2 3">NRRL 2430</strain>
    </source>
</reference>
<name>A0A2P2FWL1_AMYLU</name>
<dbReference type="Gene3D" id="3.40.50.300">
    <property type="entry name" value="P-loop containing nucleotide triphosphate hydrolases"/>
    <property type="match status" value="1"/>
</dbReference>
<dbReference type="PANTHER" id="PTHR47691">
    <property type="entry name" value="REGULATOR-RELATED"/>
    <property type="match status" value="1"/>
</dbReference>
<dbReference type="GO" id="GO:0016887">
    <property type="term" value="F:ATP hydrolysis activity"/>
    <property type="evidence" value="ECO:0007669"/>
    <property type="project" value="InterPro"/>
</dbReference>
<evidence type="ECO:0000313" key="3">
    <source>
        <dbReference type="Proteomes" id="UP000256220"/>
    </source>
</evidence>
<dbReference type="InterPro" id="IPR027417">
    <property type="entry name" value="P-loop_NTPase"/>
</dbReference>
<comment type="caution">
    <text evidence="2">The sequence shown here is derived from an EMBL/GenBank/DDBJ whole genome shotgun (WGS) entry which is preliminary data.</text>
</comment>
<organism evidence="2 3">
    <name type="scientific">Amycolatopsis lurida NRRL 2430</name>
    <dbReference type="NCBI Taxonomy" id="1460371"/>
    <lineage>
        <taxon>Bacteria</taxon>
        <taxon>Bacillati</taxon>
        <taxon>Actinomycetota</taxon>
        <taxon>Actinomycetes</taxon>
        <taxon>Pseudonocardiales</taxon>
        <taxon>Pseudonocardiaceae</taxon>
        <taxon>Amycolatopsis</taxon>
    </lineage>
</organism>
<keyword evidence="3" id="KW-1185">Reference proteome</keyword>